<organism evidence="1">
    <name type="scientific">Rhizophora mucronata</name>
    <name type="common">Asiatic mangrove</name>
    <dbReference type="NCBI Taxonomy" id="61149"/>
    <lineage>
        <taxon>Eukaryota</taxon>
        <taxon>Viridiplantae</taxon>
        <taxon>Streptophyta</taxon>
        <taxon>Embryophyta</taxon>
        <taxon>Tracheophyta</taxon>
        <taxon>Spermatophyta</taxon>
        <taxon>Magnoliopsida</taxon>
        <taxon>eudicotyledons</taxon>
        <taxon>Gunneridae</taxon>
        <taxon>Pentapetalae</taxon>
        <taxon>rosids</taxon>
        <taxon>fabids</taxon>
        <taxon>Malpighiales</taxon>
        <taxon>Rhizophoraceae</taxon>
        <taxon>Rhizophora</taxon>
    </lineage>
</organism>
<proteinExistence type="predicted"/>
<dbReference type="EMBL" id="GGEC01092070">
    <property type="protein sequence ID" value="MBX72554.1"/>
    <property type="molecule type" value="Transcribed_RNA"/>
</dbReference>
<sequence length="31" mass="3855">MNRQKRKELTMKMKVYTNQINLCHKFKEILS</sequence>
<accession>A0A2P2R071</accession>
<reference evidence="1" key="1">
    <citation type="submission" date="2018-02" db="EMBL/GenBank/DDBJ databases">
        <title>Rhizophora mucronata_Transcriptome.</title>
        <authorList>
            <person name="Meera S.P."/>
            <person name="Sreeshan A."/>
            <person name="Augustine A."/>
        </authorList>
    </citation>
    <scope>NUCLEOTIDE SEQUENCE</scope>
    <source>
        <tissue evidence="1">Leaf</tissue>
    </source>
</reference>
<protein>
    <submittedName>
        <fullName evidence="1">Uncharacterized protein</fullName>
    </submittedName>
</protein>
<evidence type="ECO:0000313" key="1">
    <source>
        <dbReference type="EMBL" id="MBX72554.1"/>
    </source>
</evidence>
<dbReference type="AlphaFoldDB" id="A0A2P2R071"/>
<name>A0A2P2R071_RHIMU</name>